<dbReference type="RefSeq" id="WP_110472863.1">
    <property type="nucleotide sequence ID" value="NZ_QJSP01000028.1"/>
</dbReference>
<evidence type="ECO:0000313" key="1">
    <source>
        <dbReference type="EMBL" id="PYE11891.1"/>
    </source>
</evidence>
<sequence length="200" mass="21516">MSRLRFDGDISGIGTAGGTRIVIGHWPHSHLGEFADAMVEFSGGERLLIAPSEEVRDFVTATYNFDRTVIAEVIYTSDGPRIHVVAGELEVSLEVGSPTVLGRLLSIMPRAVVTAPWFCAISDPIARVFLRGVRTRGTAGGGRREYYGARGQRRITSATATWQGKDLGGLTPVDPPVRFGFGSTPKAPSTTLITTTIDQE</sequence>
<protein>
    <submittedName>
        <fullName evidence="1">Uncharacterized protein</fullName>
    </submittedName>
</protein>
<organism evidence="1 2">
    <name type="scientific">Williamsia limnetica</name>
    <dbReference type="NCBI Taxonomy" id="882452"/>
    <lineage>
        <taxon>Bacteria</taxon>
        <taxon>Bacillati</taxon>
        <taxon>Actinomycetota</taxon>
        <taxon>Actinomycetes</taxon>
        <taxon>Mycobacteriales</taxon>
        <taxon>Nocardiaceae</taxon>
        <taxon>Williamsia</taxon>
    </lineage>
</organism>
<name>A0A318RFJ1_WILLI</name>
<dbReference type="EMBL" id="QJSP01000028">
    <property type="protein sequence ID" value="PYE11891.1"/>
    <property type="molecule type" value="Genomic_DNA"/>
</dbReference>
<proteinExistence type="predicted"/>
<comment type="caution">
    <text evidence="1">The sequence shown here is derived from an EMBL/GenBank/DDBJ whole genome shotgun (WGS) entry which is preliminary data.</text>
</comment>
<dbReference type="Proteomes" id="UP000247591">
    <property type="component" value="Unassembled WGS sequence"/>
</dbReference>
<accession>A0A318RFJ1</accession>
<keyword evidence="2" id="KW-1185">Reference proteome</keyword>
<dbReference type="AlphaFoldDB" id="A0A318RFJ1"/>
<gene>
    <name evidence="1" type="ORF">DFR67_12817</name>
</gene>
<dbReference type="OrthoDB" id="3571220at2"/>
<evidence type="ECO:0000313" key="2">
    <source>
        <dbReference type="Proteomes" id="UP000247591"/>
    </source>
</evidence>
<reference evidence="1 2" key="1">
    <citation type="submission" date="2018-06" db="EMBL/GenBank/DDBJ databases">
        <title>Genomic Encyclopedia of Type Strains, Phase IV (KMG-IV): sequencing the most valuable type-strain genomes for metagenomic binning, comparative biology and taxonomic classification.</title>
        <authorList>
            <person name="Goeker M."/>
        </authorList>
    </citation>
    <scope>NUCLEOTIDE SEQUENCE [LARGE SCALE GENOMIC DNA]</scope>
    <source>
        <strain evidence="1 2">DSM 45521</strain>
    </source>
</reference>